<keyword evidence="2 3" id="KW-0560">Oxidoreductase</keyword>
<protein>
    <submittedName>
        <fullName evidence="5">Amino acid dehydrogenase</fullName>
    </submittedName>
</protein>
<evidence type="ECO:0000256" key="1">
    <source>
        <dbReference type="ARBA" id="ARBA00006382"/>
    </source>
</evidence>
<dbReference type="Proteomes" id="UP000075420">
    <property type="component" value="Unassembled WGS sequence"/>
</dbReference>
<sequence length="513" mass="56455">MEDVPLLEREPETNIFGESMAVFHTAADLIGLAPRIRLELEQPDYEHIFYITTQLQDRLVPFRGEAAAAYERLPASVIPNRAAITPLFNGKLILRHEALRSGSIHVQDGVIRLGEQGLYRIQPGGFARFKAYRVQHNQARGPYKGGLRFHKAVSLDLFNALAAEMTWKTAIAHVPFGGAKGGIRMDPREHSKEELEAISLRYMYRLKQLIGPNVDIPAPDVGTNAEVMAWLLRQYSDGERERHNHRGVVTGKDVRIGGSEGRAKATGQGLAYCVEEWYAQRGLSIGGARFIVQGFGNVGSAAAEILCRMGARCVAVQDADGAIYDPNGIDVGALMAYVSDNPANLRRSVAGYGGAQAIARDDFWSVDADICIPAALGDAITGEVAERIKAKLVAEGANRPTTTEGDRVLAERGISVIPDIIGNAGGVTVSYYEWIQNKRMEHWTEGEVNARLERALKSNYRLICDIAEDRPRRTEDHDSTGLVLGKRLPMRLAAMVLALKRIEAHYMLEGFSQ</sequence>
<comment type="caution">
    <text evidence="5">The sequence shown here is derived from an EMBL/GenBank/DDBJ whole genome shotgun (WGS) entry which is preliminary data.</text>
</comment>
<dbReference type="Gene3D" id="3.40.50.720">
    <property type="entry name" value="NAD(P)-binding Rossmann-like Domain"/>
    <property type="match status" value="1"/>
</dbReference>
<proteinExistence type="inferred from homology"/>
<dbReference type="EMBL" id="JELY01000897">
    <property type="protein sequence ID" value="KYF57643.1"/>
    <property type="molecule type" value="Genomic_DNA"/>
</dbReference>
<feature type="domain" description="Glutamate/phenylalanine/leucine/valine/L-tryptophan dehydrogenase C-terminal" evidence="4">
    <location>
        <begin position="259"/>
        <end position="510"/>
    </location>
</feature>
<dbReference type="InterPro" id="IPR006095">
    <property type="entry name" value="Glu/Leu/Phe/Val/Trp_DH"/>
</dbReference>
<evidence type="ECO:0000313" key="5">
    <source>
        <dbReference type="EMBL" id="KYF57643.1"/>
    </source>
</evidence>
<dbReference type="InterPro" id="IPR006096">
    <property type="entry name" value="Glu/Leu/Phe/Val/Trp_DH_C"/>
</dbReference>
<name>A0A150PPR8_SORCE</name>
<dbReference type="InterPro" id="IPR046346">
    <property type="entry name" value="Aminoacid_DH-like_N_sf"/>
</dbReference>
<evidence type="ECO:0000256" key="2">
    <source>
        <dbReference type="ARBA" id="ARBA00023002"/>
    </source>
</evidence>
<evidence type="ECO:0000313" key="6">
    <source>
        <dbReference type="Proteomes" id="UP000075420"/>
    </source>
</evidence>
<dbReference type="GO" id="GO:0006538">
    <property type="term" value="P:L-glutamate catabolic process"/>
    <property type="evidence" value="ECO:0007669"/>
    <property type="project" value="TreeGrafter"/>
</dbReference>
<accession>A0A150PPR8</accession>
<dbReference type="GO" id="GO:0004352">
    <property type="term" value="F:glutamate dehydrogenase (NAD+) activity"/>
    <property type="evidence" value="ECO:0007669"/>
    <property type="project" value="TreeGrafter"/>
</dbReference>
<dbReference type="AlphaFoldDB" id="A0A150PPR8"/>
<dbReference type="PRINTS" id="PR00082">
    <property type="entry name" value="GLFDHDRGNASE"/>
</dbReference>
<dbReference type="InterPro" id="IPR033524">
    <property type="entry name" value="Glu/Leu/Phe/Val_DH_AS"/>
</dbReference>
<dbReference type="Pfam" id="PF02812">
    <property type="entry name" value="ELFV_dehydrog_N"/>
    <property type="match status" value="1"/>
</dbReference>
<gene>
    <name evidence="5" type="ORF">BE08_39825</name>
</gene>
<dbReference type="PANTHER" id="PTHR11606:SF13">
    <property type="entry name" value="GLUTAMATE DEHYDROGENASE 1, MITOCHONDRIAL"/>
    <property type="match status" value="1"/>
</dbReference>
<reference evidence="5 6" key="1">
    <citation type="submission" date="2014-02" db="EMBL/GenBank/DDBJ databases">
        <title>The small core and large imbalanced accessory genome model reveals a collaborative survival strategy of Sorangium cellulosum strains in nature.</title>
        <authorList>
            <person name="Han K."/>
            <person name="Peng R."/>
            <person name="Blom J."/>
            <person name="Li Y.-Z."/>
        </authorList>
    </citation>
    <scope>NUCLEOTIDE SEQUENCE [LARGE SCALE GENOMIC DNA]</scope>
    <source>
        <strain evidence="5 6">So0157-25</strain>
    </source>
</reference>
<comment type="similarity">
    <text evidence="1 3">Belongs to the Glu/Leu/Phe/Val dehydrogenases family.</text>
</comment>
<evidence type="ECO:0000259" key="4">
    <source>
        <dbReference type="SMART" id="SM00839"/>
    </source>
</evidence>
<dbReference type="PANTHER" id="PTHR11606">
    <property type="entry name" value="GLUTAMATE DEHYDROGENASE"/>
    <property type="match status" value="1"/>
</dbReference>
<dbReference type="CDD" id="cd01076">
    <property type="entry name" value="NAD_bind_1_Glu_DH"/>
    <property type="match status" value="1"/>
</dbReference>
<dbReference type="InterPro" id="IPR033922">
    <property type="entry name" value="NAD_bind_Glu_DH"/>
</dbReference>
<dbReference type="InterPro" id="IPR036291">
    <property type="entry name" value="NAD(P)-bd_dom_sf"/>
</dbReference>
<evidence type="ECO:0000256" key="3">
    <source>
        <dbReference type="RuleBase" id="RU004417"/>
    </source>
</evidence>
<dbReference type="PROSITE" id="PS00074">
    <property type="entry name" value="GLFV_DEHYDROGENASE"/>
    <property type="match status" value="1"/>
</dbReference>
<dbReference type="SUPFAM" id="SSF51735">
    <property type="entry name" value="NAD(P)-binding Rossmann-fold domains"/>
    <property type="match status" value="1"/>
</dbReference>
<dbReference type="SUPFAM" id="SSF53223">
    <property type="entry name" value="Aminoacid dehydrogenase-like, N-terminal domain"/>
    <property type="match status" value="1"/>
</dbReference>
<dbReference type="SMART" id="SM00839">
    <property type="entry name" value="ELFV_dehydrog"/>
    <property type="match status" value="1"/>
</dbReference>
<dbReference type="InterPro" id="IPR006097">
    <property type="entry name" value="Glu/Leu/Phe/Val/Trp_DH_dimer"/>
</dbReference>
<dbReference type="Pfam" id="PF00208">
    <property type="entry name" value="ELFV_dehydrog"/>
    <property type="match status" value="1"/>
</dbReference>
<dbReference type="Gene3D" id="3.40.50.10860">
    <property type="entry name" value="Leucine Dehydrogenase, chain A, domain 1"/>
    <property type="match status" value="1"/>
</dbReference>
<organism evidence="5 6">
    <name type="scientific">Sorangium cellulosum</name>
    <name type="common">Polyangium cellulosum</name>
    <dbReference type="NCBI Taxonomy" id="56"/>
    <lineage>
        <taxon>Bacteria</taxon>
        <taxon>Pseudomonadati</taxon>
        <taxon>Myxococcota</taxon>
        <taxon>Polyangia</taxon>
        <taxon>Polyangiales</taxon>
        <taxon>Polyangiaceae</taxon>
        <taxon>Sorangium</taxon>
    </lineage>
</organism>